<dbReference type="AlphaFoldDB" id="A0A833WL31"/>
<dbReference type="PANTHER" id="PTHR12132">
    <property type="entry name" value="DNA REPAIR AND RECOMBINATION PROTEIN RAD52, RAD59"/>
    <property type="match status" value="1"/>
</dbReference>
<feature type="compositionally biased region" description="Low complexity" evidence="5">
    <location>
        <begin position="252"/>
        <end position="288"/>
    </location>
</feature>
<feature type="compositionally biased region" description="Polar residues" evidence="5">
    <location>
        <begin position="350"/>
        <end position="387"/>
    </location>
</feature>
<protein>
    <submittedName>
        <fullName evidence="6">Rad52/22 family double-strand break repair protein</fullName>
    </submittedName>
</protein>
<dbReference type="GO" id="GO:0006312">
    <property type="term" value="P:mitotic recombination"/>
    <property type="evidence" value="ECO:0007669"/>
    <property type="project" value="TreeGrafter"/>
</dbReference>
<accession>A0A833WL31</accession>
<dbReference type="Gene3D" id="3.30.390.80">
    <property type="entry name" value="DNA repair protein Rad52/59/22"/>
    <property type="match status" value="1"/>
</dbReference>
<name>A0A833WL31_PHYIN</name>
<proteinExistence type="inferred from homology"/>
<feature type="region of interest" description="Disordered" evidence="5">
    <location>
        <begin position="218"/>
        <end position="433"/>
    </location>
</feature>
<keyword evidence="7" id="KW-1185">Reference proteome</keyword>
<dbReference type="Pfam" id="PF04098">
    <property type="entry name" value="Rad52_Rad22"/>
    <property type="match status" value="1"/>
</dbReference>
<feature type="compositionally biased region" description="Basic and acidic residues" evidence="5">
    <location>
        <begin position="1"/>
        <end position="18"/>
    </location>
</feature>
<dbReference type="InterPro" id="IPR007232">
    <property type="entry name" value="Rad52_Rad59_Rad22"/>
</dbReference>
<evidence type="ECO:0000256" key="1">
    <source>
        <dbReference type="ARBA" id="ARBA00006638"/>
    </source>
</evidence>
<comment type="caution">
    <text evidence="6">The sequence shown here is derived from an EMBL/GenBank/DDBJ whole genome shotgun (WGS) entry which is preliminary data.</text>
</comment>
<reference evidence="6" key="1">
    <citation type="submission" date="2020-04" db="EMBL/GenBank/DDBJ databases">
        <title>Hybrid Assembly of Korean Phytophthora infestans isolates.</title>
        <authorList>
            <person name="Prokchorchik M."/>
            <person name="Lee Y."/>
            <person name="Seo J."/>
            <person name="Cho J.-H."/>
            <person name="Park Y.-E."/>
            <person name="Jang D.-C."/>
            <person name="Im J.-S."/>
            <person name="Choi J.-G."/>
            <person name="Park H.-J."/>
            <person name="Lee G.-B."/>
            <person name="Lee Y.-G."/>
            <person name="Hong S.-Y."/>
            <person name="Cho K."/>
            <person name="Sohn K.H."/>
        </authorList>
    </citation>
    <scope>NUCLEOTIDE SEQUENCE</scope>
    <source>
        <strain evidence="6">KR_1_A1</strain>
    </source>
</reference>
<evidence type="ECO:0000256" key="5">
    <source>
        <dbReference type="SAM" id="MobiDB-lite"/>
    </source>
</evidence>
<dbReference type="GO" id="GO:0005634">
    <property type="term" value="C:nucleus"/>
    <property type="evidence" value="ECO:0007669"/>
    <property type="project" value="TreeGrafter"/>
</dbReference>
<organism evidence="6 7">
    <name type="scientific">Phytophthora infestans</name>
    <name type="common">Potato late blight agent</name>
    <name type="synonym">Botrytis infestans</name>
    <dbReference type="NCBI Taxonomy" id="4787"/>
    <lineage>
        <taxon>Eukaryota</taxon>
        <taxon>Sar</taxon>
        <taxon>Stramenopiles</taxon>
        <taxon>Oomycota</taxon>
        <taxon>Peronosporomycetes</taxon>
        <taxon>Peronosporales</taxon>
        <taxon>Peronosporaceae</taxon>
        <taxon>Phytophthora</taxon>
    </lineage>
</organism>
<feature type="region of interest" description="Disordered" evidence="5">
    <location>
        <begin position="1"/>
        <end position="20"/>
    </location>
</feature>
<dbReference type="PANTHER" id="PTHR12132:SF1">
    <property type="entry name" value="DNA REPAIR PROTEIN RAD52 HOMOLOG"/>
    <property type="match status" value="1"/>
</dbReference>
<evidence type="ECO:0000313" key="7">
    <source>
        <dbReference type="Proteomes" id="UP000602510"/>
    </source>
</evidence>
<gene>
    <name evidence="6" type="ORF">GN244_ATG17555</name>
</gene>
<dbReference type="SUPFAM" id="SSF54768">
    <property type="entry name" value="dsRNA-binding domain-like"/>
    <property type="match status" value="1"/>
</dbReference>
<dbReference type="InterPro" id="IPR041247">
    <property type="entry name" value="Rad52_fam"/>
</dbReference>
<keyword evidence="3" id="KW-0233">DNA recombination</keyword>
<dbReference type="EMBL" id="WSZM01000654">
    <property type="protein sequence ID" value="KAF4030681.1"/>
    <property type="molecule type" value="Genomic_DNA"/>
</dbReference>
<sequence length="477" mass="52849">MKRRLCEMSDVKDVKPEPDDMQPTVATVVAQQVAAALLAPLTGGSAARFGRVVFGEQEQQSVNTFLHQKLGKDSLARRPGPGGRKLTYIESCKAIELANRAFGFNGWSCHIVECKEEYKEKKGDRWSIGYSSLVRIELKDGTSHEDVGFGTSDGQRDLGAALEQSKKASISDARKRALRLFGEYLGNSCYDKDHIKDVNSNKPMAPLAAAPNVILPGQQQQQQVQSGGGAVPLGPNRQTSVPIGLQPPPQNQQPQAQQVAQQQRPPQAFQQQPNVQQPMQQQPEVQNGPRPPPNQQQPHQPVQHQQNQQQQRQPIQQQRPQTPQQSIQPHQQQQRQPQQPQQWKPPQVLRNPQPTNYNSSMQQQTQGLSAASSRNLTMQTAASNCKNSGYGVSPSTATASSSSCPFRPQPQRWVSSNAPPPPRMMTSNYPPTIVKTEQPSTVQAQANAQYNMEDLSLSQFDYDPKVENNKSAKKMRS</sequence>
<evidence type="ECO:0000256" key="2">
    <source>
        <dbReference type="ARBA" id="ARBA00022763"/>
    </source>
</evidence>
<dbReference type="FunFam" id="3.30.390.80:FF:000001">
    <property type="entry name" value="DNA repair protein RAD52 homolog"/>
    <property type="match status" value="1"/>
</dbReference>
<evidence type="ECO:0000256" key="4">
    <source>
        <dbReference type="ARBA" id="ARBA00023204"/>
    </source>
</evidence>
<keyword evidence="4" id="KW-0234">DNA repair</keyword>
<dbReference type="GO" id="GO:0045002">
    <property type="term" value="P:double-strand break repair via single-strand annealing"/>
    <property type="evidence" value="ECO:0007669"/>
    <property type="project" value="TreeGrafter"/>
</dbReference>
<comment type="similarity">
    <text evidence="1">Belongs to the RAD52 family.</text>
</comment>
<feature type="compositionally biased region" description="Low complexity" evidence="5">
    <location>
        <begin position="296"/>
        <end position="347"/>
    </location>
</feature>
<evidence type="ECO:0000256" key="3">
    <source>
        <dbReference type="ARBA" id="ARBA00023172"/>
    </source>
</evidence>
<dbReference type="Proteomes" id="UP000602510">
    <property type="component" value="Unassembled WGS sequence"/>
</dbReference>
<keyword evidence="2" id="KW-0227">DNA damage</keyword>
<feature type="compositionally biased region" description="Low complexity" evidence="5">
    <location>
        <begin position="393"/>
        <end position="403"/>
    </location>
</feature>
<evidence type="ECO:0000313" key="6">
    <source>
        <dbReference type="EMBL" id="KAF4030681.1"/>
    </source>
</evidence>
<dbReference type="GO" id="GO:0000724">
    <property type="term" value="P:double-strand break repair via homologous recombination"/>
    <property type="evidence" value="ECO:0007669"/>
    <property type="project" value="TreeGrafter"/>
</dbReference>
<dbReference type="InterPro" id="IPR042525">
    <property type="entry name" value="Rad52_Rad59_Rad22_sf"/>
</dbReference>